<evidence type="ECO:0000259" key="9">
    <source>
        <dbReference type="Pfam" id="PF00324"/>
    </source>
</evidence>
<evidence type="ECO:0000256" key="7">
    <source>
        <dbReference type="SAM" id="MobiDB-lite"/>
    </source>
</evidence>
<evidence type="ECO:0000256" key="8">
    <source>
        <dbReference type="SAM" id="Phobius"/>
    </source>
</evidence>
<dbReference type="Proteomes" id="UP000078544">
    <property type="component" value="Unassembled WGS sequence"/>
</dbReference>
<comment type="caution">
    <text evidence="11">The sequence shown here is derived from an EMBL/GenBank/DDBJ whole genome shotgun (WGS) entry which is preliminary data.</text>
</comment>
<feature type="region of interest" description="Disordered" evidence="7">
    <location>
        <begin position="841"/>
        <end position="865"/>
    </location>
</feature>
<reference evidence="11 12" key="1">
    <citation type="journal article" date="2016" name="Genome Biol. Evol.">
        <title>Divergent and convergent evolution of fungal pathogenicity.</title>
        <authorList>
            <person name="Shang Y."/>
            <person name="Xiao G."/>
            <person name="Zheng P."/>
            <person name="Cen K."/>
            <person name="Zhan S."/>
            <person name="Wang C."/>
        </authorList>
    </citation>
    <scope>NUCLEOTIDE SEQUENCE [LARGE SCALE GENOMIC DNA]</scope>
    <source>
        <strain evidence="11 12">RCEF 2490</strain>
    </source>
</reference>
<evidence type="ECO:0000256" key="4">
    <source>
        <dbReference type="ARBA" id="ARBA00022692"/>
    </source>
</evidence>
<dbReference type="GO" id="GO:0055064">
    <property type="term" value="P:chloride ion homeostasis"/>
    <property type="evidence" value="ECO:0007669"/>
    <property type="project" value="TreeGrafter"/>
</dbReference>
<feature type="transmembrane region" description="Helical" evidence="8">
    <location>
        <begin position="366"/>
        <end position="389"/>
    </location>
</feature>
<evidence type="ECO:0000256" key="1">
    <source>
        <dbReference type="ARBA" id="ARBA00004141"/>
    </source>
</evidence>
<evidence type="ECO:0000313" key="12">
    <source>
        <dbReference type="Proteomes" id="UP000078544"/>
    </source>
</evidence>
<feature type="domain" description="Amino acid permease/ SLC12A" evidence="9">
    <location>
        <begin position="19"/>
        <end position="479"/>
    </location>
</feature>
<dbReference type="GO" id="GO:0015379">
    <property type="term" value="F:potassium:chloride symporter activity"/>
    <property type="evidence" value="ECO:0007669"/>
    <property type="project" value="EnsemblFungi"/>
</dbReference>
<dbReference type="InterPro" id="IPR004842">
    <property type="entry name" value="SLC12A_fam"/>
</dbReference>
<dbReference type="PANTHER" id="PTHR11827">
    <property type="entry name" value="SOLUTE CARRIER FAMILY 12, CATION COTRANSPORTERS"/>
    <property type="match status" value="1"/>
</dbReference>
<evidence type="ECO:0000256" key="6">
    <source>
        <dbReference type="ARBA" id="ARBA00023136"/>
    </source>
</evidence>
<feature type="transmembrane region" description="Helical" evidence="8">
    <location>
        <begin position="219"/>
        <end position="240"/>
    </location>
</feature>
<keyword evidence="12" id="KW-1185">Reference proteome</keyword>
<feature type="transmembrane region" description="Helical" evidence="8">
    <location>
        <begin position="158"/>
        <end position="176"/>
    </location>
</feature>
<dbReference type="GO" id="GO:0055075">
    <property type="term" value="P:potassium ion homeostasis"/>
    <property type="evidence" value="ECO:0007669"/>
    <property type="project" value="EnsemblFungi"/>
</dbReference>
<keyword evidence="4 8" id="KW-0812">Transmembrane</keyword>
<organism evidence="11 12">
    <name type="scientific">Moelleriella libera RCEF 2490</name>
    <dbReference type="NCBI Taxonomy" id="1081109"/>
    <lineage>
        <taxon>Eukaryota</taxon>
        <taxon>Fungi</taxon>
        <taxon>Dikarya</taxon>
        <taxon>Ascomycota</taxon>
        <taxon>Pezizomycotina</taxon>
        <taxon>Sordariomycetes</taxon>
        <taxon>Hypocreomycetidae</taxon>
        <taxon>Hypocreales</taxon>
        <taxon>Clavicipitaceae</taxon>
        <taxon>Moelleriella</taxon>
    </lineage>
</organism>
<dbReference type="STRING" id="1081109.A0A168E1F1"/>
<comment type="similarity">
    <text evidence="2">Belongs to the SLC12A transporter family.</text>
</comment>
<proteinExistence type="inferred from homology"/>
<dbReference type="InterPro" id="IPR004841">
    <property type="entry name" value="AA-permease/SLC12A_dom"/>
</dbReference>
<evidence type="ECO:0000256" key="5">
    <source>
        <dbReference type="ARBA" id="ARBA00022989"/>
    </source>
</evidence>
<feature type="region of interest" description="Disordered" evidence="7">
    <location>
        <begin position="1151"/>
        <end position="1215"/>
    </location>
</feature>
<dbReference type="FunFam" id="1.20.1740.10:FF:000013">
    <property type="entry name" value="Solute carrier family 12 member"/>
    <property type="match status" value="1"/>
</dbReference>
<feature type="region of interest" description="Disordered" evidence="7">
    <location>
        <begin position="1106"/>
        <end position="1135"/>
    </location>
</feature>
<dbReference type="GO" id="GO:1990816">
    <property type="term" value="C:vacuole-mitochondrion membrane contact site"/>
    <property type="evidence" value="ECO:0007669"/>
    <property type="project" value="EnsemblFungi"/>
</dbReference>
<name>A0A168E1F1_9HYPO</name>
<feature type="transmembrane region" description="Helical" evidence="8">
    <location>
        <begin position="343"/>
        <end position="360"/>
    </location>
</feature>
<feature type="transmembrane region" description="Helical" evidence="8">
    <location>
        <begin position="427"/>
        <end position="444"/>
    </location>
</feature>
<feature type="domain" description="SLC12A transporter C-terminal" evidence="10">
    <location>
        <begin position="492"/>
        <end position="579"/>
    </location>
</feature>
<evidence type="ECO:0000256" key="3">
    <source>
        <dbReference type="ARBA" id="ARBA00022448"/>
    </source>
</evidence>
<dbReference type="InterPro" id="IPR018491">
    <property type="entry name" value="SLC12_C"/>
</dbReference>
<feature type="compositionally biased region" description="Basic and acidic residues" evidence="7">
    <location>
        <begin position="843"/>
        <end position="853"/>
    </location>
</feature>
<feature type="transmembrane region" description="Helical" evidence="8">
    <location>
        <begin position="295"/>
        <end position="322"/>
    </location>
</feature>
<keyword evidence="3" id="KW-0813">Transport</keyword>
<feature type="compositionally biased region" description="Low complexity" evidence="7">
    <location>
        <begin position="1068"/>
        <end position="1081"/>
    </location>
</feature>
<dbReference type="Pfam" id="PF03522">
    <property type="entry name" value="SLC12"/>
    <property type="match status" value="1"/>
</dbReference>
<dbReference type="Gene3D" id="1.20.1740.10">
    <property type="entry name" value="Amino acid/polyamine transporter I"/>
    <property type="match status" value="1"/>
</dbReference>
<dbReference type="EMBL" id="AZGY01000005">
    <property type="protein sequence ID" value="KZZ98319.1"/>
    <property type="molecule type" value="Genomic_DNA"/>
</dbReference>
<feature type="transmembrane region" description="Helical" evidence="8">
    <location>
        <begin position="39"/>
        <end position="67"/>
    </location>
</feature>
<protein>
    <submittedName>
        <fullName evidence="11">Solute carrier family 12 protein</fullName>
    </submittedName>
</protein>
<accession>A0A168E1F1</accession>
<dbReference type="GO" id="GO:0005774">
    <property type="term" value="C:vacuolar membrane"/>
    <property type="evidence" value="ECO:0007669"/>
    <property type="project" value="EnsemblFungi"/>
</dbReference>
<comment type="subcellular location">
    <subcellularLocation>
        <location evidence="1">Membrane</location>
        <topology evidence="1">Multi-pass membrane protein</topology>
    </subcellularLocation>
</comment>
<dbReference type="OrthoDB" id="2020542at2759"/>
<feature type="compositionally biased region" description="Polar residues" evidence="7">
    <location>
        <begin position="1205"/>
        <end position="1215"/>
    </location>
</feature>
<evidence type="ECO:0000259" key="10">
    <source>
        <dbReference type="Pfam" id="PF03522"/>
    </source>
</evidence>
<gene>
    <name evidence="11" type="ORF">AAL_02837</name>
</gene>
<sequence>MDSKESSKLGMISGVYIPVCLNIMSILMFLRFGLILGQIGFLGVLGLLVTAYGIDLLTTLSLSAIASNGEVKGGGAYYLISRSLGPEFGGSIGILFFLAQALNTAMNIVGLLDCIRLNIGAAFPHGYWISYALQTAALLLCTCMCLLGSAVFSKASNILLAILTIAVVSIPASAILKAPFSNENAGIEYTGLSLGTLAGNFLPHHSRQVYRGASTFRDLFGILFPATSGIFAGASMSGDLRSPSQAIPKGTLWAMLTTFIVYFVVVLSMACTISRDSLLANANIVSLTNLSQPIILAGECAVTLFSALMGILGSAKLLQALARDKLIPGLSVFGRGTRKTDEPILSIVMTYVIAQVALLADLNQIATFISMGYQMTFFVMNLACFLLKIGSAPNFRPSFKFFTWQTACLGSISSALAMFFIDETYAAVAICILIFVFMLIHYSCPPKRWGDVSQNLIYHQVRKYLLRLKAEHIKFWRPHILLLINDPRRQTRLIRFCNSLKKGSLYILGHVIVTDDFDAGVREARLQQQAWTRYISEVSRIKAFIQLTMSPSITWGVRNLVLSAGLGGMRPNIAVLGFYNMNELRKVSTSVRVPDLPASPASKMNRRQSLREEKKGTRRRRGDTSARLLEDVLPTDEIRTEGMLSPTDYMIMLEDLALKYKLNVAVAHGFEELETPRADGTNTKKYIDLWPIQMSAEISTEGRNALTTNMDTYTLILQLGHILSSVRAWHKAFSVRIMVFVEYEDEVEEERARVRALLEKLRIDAMVLVFHLASGFLNTYELIINGKTGDIDTEIIVSEALRDQAWWEDLQELRRQAEDLSSNQEVSQLAHYFDTGAIGGYNPHDEASVDRRRQQSNIGNKELPRKSDIATISRLGVSMGIHTTRINDDVLRESRSDEGSSSDTDSTTDDEIYDLGLDEQSYPSRSPWGEATGRHHPHPTSMTRETATEHESSFLQMSRSRAEKSAVAVRTTPLSYGTLSRPNHSPAQSRNSIEAQIREGRGAETGSPPKLAALPGDSRLELFPDLGPSPPHELPANRRRRSQSMGSFSFTTNQFQMRDHAAPHTPLRPGFSRRSSGVRFSNHPGPEPRITVEDESNKNSFAISASIPATPRPDRPTFSRQSSLGIFSSRPLPETMVSGEEGARTITFAHQPTNLSPSAGARARHHSRQGSQYSQLGQEVFAQATPEPSGPGAYDCVEGDAATDGGSTSSGQETMLSFNDLPSRAQHLILNELMQTQSRDTAVLMSTLPIPSEGTSLDELSTVQYLSDVELLCHGLPPMLMVLSNSMTMTVNL</sequence>
<feature type="region of interest" description="Disordered" evidence="7">
    <location>
        <begin position="999"/>
        <end position="1092"/>
    </location>
</feature>
<evidence type="ECO:0000256" key="2">
    <source>
        <dbReference type="ARBA" id="ARBA00010593"/>
    </source>
</evidence>
<feature type="transmembrane region" description="Helical" evidence="8">
    <location>
        <begin position="12"/>
        <end position="33"/>
    </location>
</feature>
<dbReference type="Pfam" id="PF00324">
    <property type="entry name" value="AA_permease"/>
    <property type="match status" value="1"/>
</dbReference>
<dbReference type="PANTHER" id="PTHR11827:SF72">
    <property type="entry name" value="GH08340P"/>
    <property type="match status" value="1"/>
</dbReference>
<feature type="compositionally biased region" description="Acidic residues" evidence="7">
    <location>
        <begin position="906"/>
        <end position="917"/>
    </location>
</feature>
<feature type="compositionally biased region" description="Polar residues" evidence="7">
    <location>
        <begin position="1043"/>
        <end position="1056"/>
    </location>
</feature>
<keyword evidence="5 8" id="KW-1133">Transmembrane helix</keyword>
<feature type="transmembrane region" description="Helical" evidence="8">
    <location>
        <begin position="128"/>
        <end position="151"/>
    </location>
</feature>
<feature type="region of interest" description="Disordered" evidence="7">
    <location>
        <begin position="594"/>
        <end position="625"/>
    </location>
</feature>
<feature type="transmembrane region" description="Helical" evidence="8">
    <location>
        <begin position="252"/>
        <end position="275"/>
    </location>
</feature>
<feature type="compositionally biased region" description="Basic and acidic residues" evidence="7">
    <location>
        <begin position="888"/>
        <end position="898"/>
    </location>
</feature>
<dbReference type="GO" id="GO:0006884">
    <property type="term" value="P:cell volume homeostasis"/>
    <property type="evidence" value="ECO:0007669"/>
    <property type="project" value="TreeGrafter"/>
</dbReference>
<evidence type="ECO:0000313" key="11">
    <source>
        <dbReference type="EMBL" id="KZZ98319.1"/>
    </source>
</evidence>
<dbReference type="GO" id="GO:0034486">
    <property type="term" value="P:vacuolar transmembrane transport"/>
    <property type="evidence" value="ECO:0007669"/>
    <property type="project" value="EnsemblFungi"/>
</dbReference>
<feature type="transmembrane region" description="Helical" evidence="8">
    <location>
        <begin position="88"/>
        <end position="108"/>
    </location>
</feature>
<feature type="region of interest" description="Disordered" evidence="7">
    <location>
        <begin position="888"/>
        <end position="965"/>
    </location>
</feature>
<keyword evidence="6 8" id="KW-0472">Membrane</keyword>